<dbReference type="PROSITE" id="PS00687">
    <property type="entry name" value="ALDEHYDE_DEHYDR_GLU"/>
    <property type="match status" value="1"/>
</dbReference>
<name>A0A1X4G432_9CYAN</name>
<comment type="caution">
    <text evidence="6">The sequence shown here is derived from an EMBL/GenBank/DDBJ whole genome shotgun (WGS) entry which is preliminary data.</text>
</comment>
<dbReference type="PANTHER" id="PTHR42804:SF1">
    <property type="entry name" value="ALDEHYDE DEHYDROGENASE-RELATED"/>
    <property type="match status" value="1"/>
</dbReference>
<evidence type="ECO:0000256" key="3">
    <source>
        <dbReference type="PROSITE-ProRule" id="PRU10007"/>
    </source>
</evidence>
<evidence type="ECO:0000256" key="1">
    <source>
        <dbReference type="ARBA" id="ARBA00009986"/>
    </source>
</evidence>
<sequence>MITPIEVRNPRTGKFDYVIVPPPAKLLSQQCHRLRRGQISWQKIGVEGRIETLKHFRESIVREYNLLKNALVSDTGRLGTSTLEIDIFLNNIDKWCNLAPQLLQSTAKNTSIPFISLRQQLAPYRLVGIISPSHFPLLTSTIDAIPALLAGCAVIIKPSELTPRFFGNLMTIINKINKLKDVLTCIEGGPETGTILIDEVDLICFRGSLQTGRLVAQNAARNFIPAFLELGGKDPAIILESANLDLAASAILWSAVMNRGGSSIERIYVAESIYEEFYHLLITKTHQLKLAYPDIESGEIGPIMSENQAKIINNHLQDAIKKGAVIHCGGKVEEMEGTWWCKPTVLTQVNHSMKIMMEQTFGPIMPIMSFSTVEEAVNLANDSIYGLNAAIFAESEELAVEIGMELDVGAISINDAGLTAIMQEGENHPLKFSGLGGSRMGNSVFKNFLRTKAFLIKTNDLNDPWWFNIEQSI</sequence>
<dbReference type="SUPFAM" id="SSF53720">
    <property type="entry name" value="ALDH-like"/>
    <property type="match status" value="1"/>
</dbReference>
<evidence type="ECO:0000313" key="7">
    <source>
        <dbReference type="Proteomes" id="UP000192997"/>
    </source>
</evidence>
<dbReference type="InterPro" id="IPR029510">
    <property type="entry name" value="Ald_DH_CS_GLU"/>
</dbReference>
<dbReference type="InterPro" id="IPR016163">
    <property type="entry name" value="Ald_DH_C"/>
</dbReference>
<protein>
    <submittedName>
        <fullName evidence="6">Aldehyde dehydrogenase</fullName>
    </submittedName>
</protein>
<organism evidence="6 7">
    <name type="scientific">Cylindrospermopsis raciborskii CENA303</name>
    <dbReference type="NCBI Taxonomy" id="1170769"/>
    <lineage>
        <taxon>Bacteria</taxon>
        <taxon>Bacillati</taxon>
        <taxon>Cyanobacteriota</taxon>
        <taxon>Cyanophyceae</taxon>
        <taxon>Nostocales</taxon>
        <taxon>Aphanizomenonaceae</taxon>
        <taxon>Cylindrospermopsis</taxon>
    </lineage>
</organism>
<gene>
    <name evidence="6" type="ORF">B7O87_13350</name>
</gene>
<dbReference type="InterPro" id="IPR015590">
    <property type="entry name" value="Aldehyde_DH_dom"/>
</dbReference>
<dbReference type="RefSeq" id="WP_085728927.1">
    <property type="nucleotide sequence ID" value="NZ_NBYN01000058.1"/>
</dbReference>
<accession>A0A1X4G432</accession>
<dbReference type="AlphaFoldDB" id="A0A1X4G432"/>
<dbReference type="EMBL" id="NBYN01000058">
    <property type="protein sequence ID" value="OSO89201.1"/>
    <property type="molecule type" value="Genomic_DNA"/>
</dbReference>
<dbReference type="CDD" id="cd07099">
    <property type="entry name" value="ALDH_DDALDH"/>
    <property type="match status" value="1"/>
</dbReference>
<dbReference type="Gene3D" id="3.40.605.10">
    <property type="entry name" value="Aldehyde Dehydrogenase, Chain A, domain 1"/>
    <property type="match status" value="1"/>
</dbReference>
<dbReference type="Proteomes" id="UP000192997">
    <property type="component" value="Unassembled WGS sequence"/>
</dbReference>
<dbReference type="PANTHER" id="PTHR42804">
    <property type="entry name" value="ALDEHYDE DEHYDROGENASE"/>
    <property type="match status" value="1"/>
</dbReference>
<dbReference type="InterPro" id="IPR016161">
    <property type="entry name" value="Ald_DH/histidinol_DH"/>
</dbReference>
<proteinExistence type="inferred from homology"/>
<evidence type="ECO:0000313" key="6">
    <source>
        <dbReference type="EMBL" id="OSO89201.1"/>
    </source>
</evidence>
<evidence type="ECO:0000256" key="4">
    <source>
        <dbReference type="RuleBase" id="RU003345"/>
    </source>
</evidence>
<keyword evidence="2 4" id="KW-0560">Oxidoreductase</keyword>
<feature type="active site" evidence="3">
    <location>
        <position position="229"/>
    </location>
</feature>
<evidence type="ECO:0000259" key="5">
    <source>
        <dbReference type="Pfam" id="PF00171"/>
    </source>
</evidence>
<evidence type="ECO:0000256" key="2">
    <source>
        <dbReference type="ARBA" id="ARBA00023002"/>
    </source>
</evidence>
<dbReference type="GO" id="GO:0016620">
    <property type="term" value="F:oxidoreductase activity, acting on the aldehyde or oxo group of donors, NAD or NADP as acceptor"/>
    <property type="evidence" value="ECO:0007669"/>
    <property type="project" value="InterPro"/>
</dbReference>
<reference evidence="7" key="1">
    <citation type="submission" date="2017-04" db="EMBL/GenBank/DDBJ databases">
        <authorList>
            <person name="Abreu V.A."/>
            <person name="Popin R.V."/>
            <person name="Rigonato J."/>
            <person name="Andreote A.P."/>
            <person name="Schaker P.C."/>
            <person name="Hoff-Risseti C."/>
            <person name="Alvarenga D.O."/>
            <person name="Varani A.M."/>
            <person name="Fiore M.F."/>
        </authorList>
    </citation>
    <scope>NUCLEOTIDE SEQUENCE [LARGE SCALE GENOMIC DNA]</scope>
    <source>
        <strain evidence="7">CENA303</strain>
    </source>
</reference>
<dbReference type="Pfam" id="PF00171">
    <property type="entry name" value="Aldedh"/>
    <property type="match status" value="1"/>
</dbReference>
<feature type="domain" description="Aldehyde dehydrogenase" evidence="5">
    <location>
        <begin position="6"/>
        <end position="452"/>
    </location>
</feature>
<dbReference type="Gene3D" id="3.40.309.10">
    <property type="entry name" value="Aldehyde Dehydrogenase, Chain A, domain 2"/>
    <property type="match status" value="1"/>
</dbReference>
<comment type="similarity">
    <text evidence="1 4">Belongs to the aldehyde dehydrogenase family.</text>
</comment>
<dbReference type="InterPro" id="IPR016162">
    <property type="entry name" value="Ald_DH_N"/>
</dbReference>